<dbReference type="AlphaFoldDB" id="A0A1I7X371"/>
<organism evidence="2 3">
    <name type="scientific">Heterorhabditis bacteriophora</name>
    <name type="common">Entomopathogenic nematode worm</name>
    <dbReference type="NCBI Taxonomy" id="37862"/>
    <lineage>
        <taxon>Eukaryota</taxon>
        <taxon>Metazoa</taxon>
        <taxon>Ecdysozoa</taxon>
        <taxon>Nematoda</taxon>
        <taxon>Chromadorea</taxon>
        <taxon>Rhabditida</taxon>
        <taxon>Rhabditina</taxon>
        <taxon>Rhabditomorpha</taxon>
        <taxon>Strongyloidea</taxon>
        <taxon>Heterorhabditidae</taxon>
        <taxon>Heterorhabditis</taxon>
    </lineage>
</organism>
<evidence type="ECO:0000256" key="1">
    <source>
        <dbReference type="SAM" id="Phobius"/>
    </source>
</evidence>
<keyword evidence="2" id="KW-1185">Reference proteome</keyword>
<proteinExistence type="predicted"/>
<keyword evidence="1" id="KW-0472">Membrane</keyword>
<dbReference type="WBParaSite" id="Hba_11946">
    <property type="protein sequence ID" value="Hba_11946"/>
    <property type="gene ID" value="Hba_11946"/>
</dbReference>
<name>A0A1I7X371_HETBA</name>
<keyword evidence="1" id="KW-1133">Transmembrane helix</keyword>
<protein>
    <submittedName>
        <fullName evidence="3">HTH_Tnp_Tc3_1 domain-containing protein</fullName>
    </submittedName>
</protein>
<dbReference type="Proteomes" id="UP000095283">
    <property type="component" value="Unplaced"/>
</dbReference>
<reference evidence="3" key="1">
    <citation type="submission" date="2016-11" db="UniProtKB">
        <authorList>
            <consortium name="WormBaseParasite"/>
        </authorList>
    </citation>
    <scope>IDENTIFICATION</scope>
</reference>
<accession>A0A1I7X371</accession>
<feature type="transmembrane region" description="Helical" evidence="1">
    <location>
        <begin position="57"/>
        <end position="75"/>
    </location>
</feature>
<sequence length="261" mass="31189">MSKCVIRSHHDLAVRNTNSVLIKLRIKLSMIWSLLKIHAYEYYLIIRDKWFFKLHYFINKHIIYIYIYIVAFLSYTNDCNQNSARINKYEFKYLLNNEPCLHRTYFPYKSKSLTAHYNVNMYRILFLKIYYVQSIINMLSKEYSSNVNQWYSNFLTKRCIPIKREVQPNTPSEGFAVVIKKINLVKKLCVTRMAVHHIVKRYQKLSSVEDHPKGAKPRSVNTFRVIKMVKKRILRDSKRSMRKIASNLNIKSSINEENSQA</sequence>
<evidence type="ECO:0000313" key="3">
    <source>
        <dbReference type="WBParaSite" id="Hba_11946"/>
    </source>
</evidence>
<keyword evidence="1" id="KW-0812">Transmembrane</keyword>
<evidence type="ECO:0000313" key="2">
    <source>
        <dbReference type="Proteomes" id="UP000095283"/>
    </source>
</evidence>